<dbReference type="EMBL" id="JAPFFM010000005">
    <property type="protein sequence ID" value="KAJ6761927.1"/>
    <property type="molecule type" value="Genomic_DNA"/>
</dbReference>
<feature type="compositionally biased region" description="Polar residues" evidence="1">
    <location>
        <begin position="81"/>
        <end position="104"/>
    </location>
</feature>
<name>A0A9Q0W7F4_9ROSI</name>
<feature type="compositionally biased region" description="Basic and acidic residues" evidence="1">
    <location>
        <begin position="114"/>
        <end position="141"/>
    </location>
</feature>
<accession>A0A9Q0W7F4</accession>
<feature type="compositionally biased region" description="Polar residues" evidence="1">
    <location>
        <begin position="148"/>
        <end position="161"/>
    </location>
</feature>
<evidence type="ECO:0000313" key="2">
    <source>
        <dbReference type="EMBL" id="KAJ6761927.1"/>
    </source>
</evidence>
<protein>
    <submittedName>
        <fullName evidence="2">Uncharacterized protein</fullName>
    </submittedName>
</protein>
<organism evidence="2 3">
    <name type="scientific">Salix koriyanagi</name>
    <dbReference type="NCBI Taxonomy" id="2511006"/>
    <lineage>
        <taxon>Eukaryota</taxon>
        <taxon>Viridiplantae</taxon>
        <taxon>Streptophyta</taxon>
        <taxon>Embryophyta</taxon>
        <taxon>Tracheophyta</taxon>
        <taxon>Spermatophyta</taxon>
        <taxon>Magnoliopsida</taxon>
        <taxon>eudicotyledons</taxon>
        <taxon>Gunneridae</taxon>
        <taxon>Pentapetalae</taxon>
        <taxon>rosids</taxon>
        <taxon>fabids</taxon>
        <taxon>Malpighiales</taxon>
        <taxon>Salicaceae</taxon>
        <taxon>Saliceae</taxon>
        <taxon>Salix</taxon>
    </lineage>
</organism>
<evidence type="ECO:0000256" key="1">
    <source>
        <dbReference type="SAM" id="MobiDB-lite"/>
    </source>
</evidence>
<feature type="region of interest" description="Disordered" evidence="1">
    <location>
        <begin position="1"/>
        <end position="161"/>
    </location>
</feature>
<proteinExistence type="predicted"/>
<comment type="caution">
    <text evidence="2">The sequence shown here is derived from an EMBL/GenBank/DDBJ whole genome shotgun (WGS) entry which is preliminary data.</text>
</comment>
<dbReference type="Proteomes" id="UP001151752">
    <property type="component" value="Chromosome 19"/>
</dbReference>
<reference evidence="2" key="2">
    <citation type="journal article" date="2023" name="Int. J. Mol. Sci.">
        <title>De Novo Assembly and Annotation of 11 Diverse Shrub Willow (Salix) Genomes Reveals Novel Gene Organization in Sex-Linked Regions.</title>
        <authorList>
            <person name="Hyden B."/>
            <person name="Feng K."/>
            <person name="Yates T.B."/>
            <person name="Jawdy S."/>
            <person name="Cereghino C."/>
            <person name="Smart L.B."/>
            <person name="Muchero W."/>
        </authorList>
    </citation>
    <scope>NUCLEOTIDE SEQUENCE</scope>
    <source>
        <tissue evidence="2">Shoot tip</tissue>
    </source>
</reference>
<dbReference type="AlphaFoldDB" id="A0A9Q0W7F4"/>
<keyword evidence="3" id="KW-1185">Reference proteome</keyword>
<reference evidence="2" key="1">
    <citation type="submission" date="2022-11" db="EMBL/GenBank/DDBJ databases">
        <authorList>
            <person name="Hyden B.L."/>
            <person name="Feng K."/>
            <person name="Yates T."/>
            <person name="Jawdy S."/>
            <person name="Smart L.B."/>
            <person name="Muchero W."/>
        </authorList>
    </citation>
    <scope>NUCLEOTIDE SEQUENCE</scope>
    <source>
        <tissue evidence="2">Shoot tip</tissue>
    </source>
</reference>
<gene>
    <name evidence="2" type="ORF">OIU74_024572</name>
</gene>
<evidence type="ECO:0000313" key="3">
    <source>
        <dbReference type="Proteomes" id="UP001151752"/>
    </source>
</evidence>
<sequence length="177" mass="19477">MPEPVPEAAGRGKEEMVVQTQRQGRPMTREKHQHKRDASHRTRPEVNNQLAVELPLRREGKQPMADVSPTRSPMQKLHVQQVAQPIKQLSQTKQVPEVSTQSSVGKGGQNGATKQKETQCSKGGMQDDRDPTAIVREHKTDAEDEVSSGDSHTLTAGDTNIRTVPVVTMTGPCTPKF</sequence>